<keyword evidence="2" id="KW-1185">Reference proteome</keyword>
<proteinExistence type="predicted"/>
<name>A0A6A5WP93_9PLEO</name>
<organism evidence="1 2">
    <name type="scientific">Amniculicola lignicola CBS 123094</name>
    <dbReference type="NCBI Taxonomy" id="1392246"/>
    <lineage>
        <taxon>Eukaryota</taxon>
        <taxon>Fungi</taxon>
        <taxon>Dikarya</taxon>
        <taxon>Ascomycota</taxon>
        <taxon>Pezizomycotina</taxon>
        <taxon>Dothideomycetes</taxon>
        <taxon>Pleosporomycetidae</taxon>
        <taxon>Pleosporales</taxon>
        <taxon>Amniculicolaceae</taxon>
        <taxon>Amniculicola</taxon>
    </lineage>
</organism>
<protein>
    <submittedName>
        <fullName evidence="1">Uncharacterized protein</fullName>
    </submittedName>
</protein>
<evidence type="ECO:0000313" key="1">
    <source>
        <dbReference type="EMBL" id="KAF1999436.1"/>
    </source>
</evidence>
<reference evidence="1" key="1">
    <citation type="journal article" date="2020" name="Stud. Mycol.">
        <title>101 Dothideomycetes genomes: a test case for predicting lifestyles and emergence of pathogens.</title>
        <authorList>
            <person name="Haridas S."/>
            <person name="Albert R."/>
            <person name="Binder M."/>
            <person name="Bloem J."/>
            <person name="Labutti K."/>
            <person name="Salamov A."/>
            <person name="Andreopoulos B."/>
            <person name="Baker S."/>
            <person name="Barry K."/>
            <person name="Bills G."/>
            <person name="Bluhm B."/>
            <person name="Cannon C."/>
            <person name="Castanera R."/>
            <person name="Culley D."/>
            <person name="Daum C."/>
            <person name="Ezra D."/>
            <person name="Gonzalez J."/>
            <person name="Henrissat B."/>
            <person name="Kuo A."/>
            <person name="Liang C."/>
            <person name="Lipzen A."/>
            <person name="Lutzoni F."/>
            <person name="Magnuson J."/>
            <person name="Mondo S."/>
            <person name="Nolan M."/>
            <person name="Ohm R."/>
            <person name="Pangilinan J."/>
            <person name="Park H.-J."/>
            <person name="Ramirez L."/>
            <person name="Alfaro M."/>
            <person name="Sun H."/>
            <person name="Tritt A."/>
            <person name="Yoshinaga Y."/>
            <person name="Zwiers L.-H."/>
            <person name="Turgeon B."/>
            <person name="Goodwin S."/>
            <person name="Spatafora J."/>
            <person name="Crous P."/>
            <person name="Grigoriev I."/>
        </authorList>
    </citation>
    <scope>NUCLEOTIDE SEQUENCE</scope>
    <source>
        <strain evidence="1">CBS 123094</strain>
    </source>
</reference>
<dbReference type="Proteomes" id="UP000799779">
    <property type="component" value="Unassembled WGS sequence"/>
</dbReference>
<evidence type="ECO:0000313" key="2">
    <source>
        <dbReference type="Proteomes" id="UP000799779"/>
    </source>
</evidence>
<dbReference type="AlphaFoldDB" id="A0A6A5WP93"/>
<dbReference type="EMBL" id="ML977595">
    <property type="protein sequence ID" value="KAF1999436.1"/>
    <property type="molecule type" value="Genomic_DNA"/>
</dbReference>
<sequence length="419" mass="49018">MAAVGFLALPREIRDRIYDEYFSIATPDNPDAYRIERRQLQYFVPSPVAILLLLGYQPLLLDQQIAAEALRILFENHTPLFSVGPSVFRALLERIEEESAKFGEQWLRWLKRFQWDWVTFPSLRHYRRELEALLQKGAYYDDIEMETDELPEDDNGHNDEYDHEGAYYNDNTYGEGSLALFLTWQSLNVRTVDPTSDPYGFSSHLSSEGYQEGDSEETQWHAYGEHDGLIEKPYKRLELLIANEVTPLFQYLATPTFALDSITLPLYFMSRLQTIRQPFVPRPSNLQFWVRVAAHAFLLLSPRDPATAPRLNSVIIKYMPYNIQATLEPADDLERIVREGVWFHEDINAGDRSRQLEGDSFRGLWDDLWERGMEVGSDKLNVEIKLVEWDMKAERRRVGPELELVFRRRQRHGNERHGV</sequence>
<gene>
    <name evidence="1" type="ORF">P154DRAFT_437137</name>
</gene>
<dbReference type="OrthoDB" id="62952at2759"/>
<accession>A0A6A5WP93</accession>